<keyword evidence="7" id="KW-1185">Reference proteome</keyword>
<dbReference type="GO" id="GO:0005730">
    <property type="term" value="C:nucleolus"/>
    <property type="evidence" value="ECO:0007669"/>
    <property type="project" value="UniProtKB-SubCell"/>
</dbReference>
<dbReference type="SMART" id="SM00543">
    <property type="entry name" value="MIF4G"/>
    <property type="match status" value="1"/>
</dbReference>
<comment type="subcellular location">
    <subcellularLocation>
        <location evidence="1">Nucleus</location>
        <location evidence="1">Nucleolus</location>
    </subcellularLocation>
</comment>
<dbReference type="STRING" id="1076935.U4LKG1"/>
<dbReference type="AlphaFoldDB" id="U4LKG1"/>
<accession>U4LKG1</accession>
<dbReference type="PROSITE" id="PS51366">
    <property type="entry name" value="MI"/>
    <property type="match status" value="1"/>
</dbReference>
<dbReference type="eggNOG" id="KOG2141">
    <property type="taxonomic scope" value="Eukaryota"/>
</dbReference>
<dbReference type="Pfam" id="PF02854">
    <property type="entry name" value="MIF4G"/>
    <property type="match status" value="1"/>
</dbReference>
<organism evidence="6 7">
    <name type="scientific">Pyronema omphalodes (strain CBS 100304)</name>
    <name type="common">Pyronema confluens</name>
    <dbReference type="NCBI Taxonomy" id="1076935"/>
    <lineage>
        <taxon>Eukaryota</taxon>
        <taxon>Fungi</taxon>
        <taxon>Dikarya</taxon>
        <taxon>Ascomycota</taxon>
        <taxon>Pezizomycotina</taxon>
        <taxon>Pezizomycetes</taxon>
        <taxon>Pezizales</taxon>
        <taxon>Pyronemataceae</taxon>
        <taxon>Pyronema</taxon>
    </lineage>
</organism>
<dbReference type="OrthoDB" id="361797at2759"/>
<dbReference type="SMART" id="SM00544">
    <property type="entry name" value="MA3"/>
    <property type="match status" value="1"/>
</dbReference>
<evidence type="ECO:0000256" key="3">
    <source>
        <dbReference type="ARBA" id="ARBA00023242"/>
    </source>
</evidence>
<feature type="compositionally biased region" description="Basic and acidic residues" evidence="4">
    <location>
        <begin position="41"/>
        <end position="57"/>
    </location>
</feature>
<evidence type="ECO:0000256" key="4">
    <source>
        <dbReference type="SAM" id="MobiDB-lite"/>
    </source>
</evidence>
<dbReference type="Pfam" id="PF02847">
    <property type="entry name" value="MA3"/>
    <property type="match status" value="1"/>
</dbReference>
<evidence type="ECO:0000256" key="1">
    <source>
        <dbReference type="ARBA" id="ARBA00004604"/>
    </source>
</evidence>
<feature type="compositionally biased region" description="Acidic residues" evidence="4">
    <location>
        <begin position="389"/>
        <end position="412"/>
    </location>
</feature>
<feature type="compositionally biased region" description="Basic residues" evidence="4">
    <location>
        <begin position="28"/>
        <end position="38"/>
    </location>
</feature>
<dbReference type="InterPro" id="IPR050781">
    <property type="entry name" value="CWC22_splicing_factor"/>
</dbReference>
<evidence type="ECO:0000313" key="6">
    <source>
        <dbReference type="EMBL" id="CCX13151.1"/>
    </source>
</evidence>
<keyword evidence="3" id="KW-0539">Nucleus</keyword>
<protein>
    <submittedName>
        <fullName evidence="6">Similar to Suppressor of glycerol defect protein 1 acc. no. O13971</fullName>
    </submittedName>
</protein>
<dbReference type="OMA" id="FMVDILN"/>
<dbReference type="GO" id="GO:0003723">
    <property type="term" value="F:RNA binding"/>
    <property type="evidence" value="ECO:0007669"/>
    <property type="project" value="InterPro"/>
</dbReference>
<dbReference type="InterPro" id="IPR003891">
    <property type="entry name" value="Initiation_fac_eIF4g_MI"/>
</dbReference>
<sequence length="1010" mass="112781">MPPAHRETGIRLPKALRDEMGIDESGRPQKKGSGHGGRRGPPVDRKTARKQQRDEKKNKRIARRGQRGGQQDDDDDDDDDEEEDYRGGRGGGRGRQEEVDPFDISDPSDIEELMARASKPAKKEKKAEKPAKEEKKSILKADTKSTKRKATAEPEDKPAKKKVSKAILDKLAEDEAEIAYLEKKLKIKGGKKKSMGDDMLDFLLDGLKDDYLDDRAEQAEEYNRKAAAEMEEEEEPKKKKAEKVKKEEKPPKKKVSQAVLDKIAQDEAEIAYLEKKLKIKGGKKKSMGDDMLDFVLGGLKDDYLDDGGDEEEEYKKYKKMMAAEKAEKKKGKKVEEDEDDSGWEDEDSEGDDDDEEDDDEDDDDDEDSEGDFGGFEDNEDIAFNSGSEGTDDDEDEDEDSGSDAGSDSEEEEKPAPRVRENPYRAPVPVSETPSIPAASNVQKYIPPSLRKAASTESERLTRLRRSIQGLINRLSEVKLIALLGDVEELYRQNPRADVTNILCDILVTTLCDESALNDTYHILHGGFLAGLYKIMGLDVGATIVQKIVETFLEHHTRATEAGVPPQGKQCTNLICFLSELYNFQVISCVMIFDFIRLFLSSLTELHTELLLKVVRNSGPQLRADDPSALKSLVLLLQPAIAAAGGHDNLSVRTKFMIETLTNLKNNKIKSNSNSAVSSEHTHRMKKLLGTLSNRTLRATEPLRASLDDIKSVETKGKWWLVGASWVGKQAEGNAGAYPSAAAAAAARDRDGTPPPAYVSDDEEDTAVPDLQALARQHRMNTDIRRAIFITLLSSSDYSDCYTRLSKLRLKRTQEREIPRVLLHCAASEAVYNPYYTLIAKKLCGSHQLKMTFTFVLWEYFRRFGEDDGHSGNNGEEDIDDDNEWADPKQLRKIVNLARLYAKLVAEGVLGITVLKTLNWGFLQEATRNFLTVFLTGVVTELQGDSFGLRGIFGGFADNIELVRGIRYFVQKNVKKGGVAASEKEKKMVQKGAKVILEVLDEILRAEVTLD</sequence>
<dbReference type="PANTHER" id="PTHR18034">
    <property type="entry name" value="CELL CYCLE CONTROL PROTEIN CWF22-RELATED"/>
    <property type="match status" value="1"/>
</dbReference>
<dbReference type="EMBL" id="HF935781">
    <property type="protein sequence ID" value="CCX13151.1"/>
    <property type="molecule type" value="Genomic_DNA"/>
</dbReference>
<name>U4LKG1_PYROM</name>
<proteinExistence type="inferred from homology"/>
<feature type="compositionally biased region" description="Basic and acidic residues" evidence="4">
    <location>
        <begin position="1"/>
        <end position="27"/>
    </location>
</feature>
<feature type="region of interest" description="Disordered" evidence="4">
    <location>
        <begin position="1"/>
        <end position="163"/>
    </location>
</feature>
<dbReference type="InterPro" id="IPR003890">
    <property type="entry name" value="MIF4G-like_typ-3"/>
</dbReference>
<feature type="region of interest" description="Disordered" evidence="4">
    <location>
        <begin position="744"/>
        <end position="763"/>
    </location>
</feature>
<dbReference type="InterPro" id="IPR016024">
    <property type="entry name" value="ARM-type_fold"/>
</dbReference>
<feature type="region of interest" description="Disordered" evidence="4">
    <location>
        <begin position="218"/>
        <end position="258"/>
    </location>
</feature>
<evidence type="ECO:0000256" key="2">
    <source>
        <dbReference type="ARBA" id="ARBA00006856"/>
    </source>
</evidence>
<dbReference type="PANTHER" id="PTHR18034:SF4">
    <property type="entry name" value="NUCLEOLAR MIF4G DOMAIN-CONTAINING PROTEIN 1"/>
    <property type="match status" value="1"/>
</dbReference>
<feature type="compositionally biased region" description="Basic and acidic residues" evidence="4">
    <location>
        <begin position="125"/>
        <end position="158"/>
    </location>
</feature>
<feature type="compositionally biased region" description="Basic and acidic residues" evidence="4">
    <location>
        <begin position="218"/>
        <end position="228"/>
    </location>
</feature>
<dbReference type="GO" id="GO:0042274">
    <property type="term" value="P:ribosomal small subunit biogenesis"/>
    <property type="evidence" value="ECO:0007669"/>
    <property type="project" value="TreeGrafter"/>
</dbReference>
<dbReference type="Proteomes" id="UP000018144">
    <property type="component" value="Unassembled WGS sequence"/>
</dbReference>
<feature type="domain" description="MI" evidence="5">
    <location>
        <begin position="782"/>
        <end position="919"/>
    </location>
</feature>
<evidence type="ECO:0000259" key="5">
    <source>
        <dbReference type="PROSITE" id="PS51366"/>
    </source>
</evidence>
<comment type="similarity">
    <text evidence="2">Belongs to the CWC22 family.</text>
</comment>
<feature type="compositionally biased region" description="Acidic residues" evidence="4">
    <location>
        <begin position="336"/>
        <end position="380"/>
    </location>
</feature>
<dbReference type="Gene3D" id="1.25.40.180">
    <property type="match status" value="1"/>
</dbReference>
<gene>
    <name evidence="6" type="ORF">PCON_12744</name>
</gene>
<evidence type="ECO:0000313" key="7">
    <source>
        <dbReference type="Proteomes" id="UP000018144"/>
    </source>
</evidence>
<feature type="region of interest" description="Disordered" evidence="4">
    <location>
        <begin position="323"/>
        <end position="439"/>
    </location>
</feature>
<dbReference type="SUPFAM" id="SSF48371">
    <property type="entry name" value="ARM repeat"/>
    <property type="match status" value="1"/>
</dbReference>
<reference evidence="6 7" key="1">
    <citation type="journal article" date="2013" name="PLoS Genet.">
        <title>The genome and development-dependent transcriptomes of Pyronema confluens: a window into fungal evolution.</title>
        <authorList>
            <person name="Traeger S."/>
            <person name="Altegoer F."/>
            <person name="Freitag M."/>
            <person name="Gabaldon T."/>
            <person name="Kempken F."/>
            <person name="Kumar A."/>
            <person name="Marcet-Houben M."/>
            <person name="Poggeler S."/>
            <person name="Stajich J.E."/>
            <person name="Nowrousian M."/>
        </authorList>
    </citation>
    <scope>NUCLEOTIDE SEQUENCE [LARGE SCALE GENOMIC DNA]</scope>
    <source>
        <strain evidence="7">CBS 100304</strain>
        <tissue evidence="6">Vegetative mycelium</tissue>
    </source>
</reference>
<feature type="compositionally biased region" description="Acidic residues" evidence="4">
    <location>
        <begin position="71"/>
        <end position="84"/>
    </location>
</feature>
<feature type="compositionally biased region" description="Acidic residues" evidence="4">
    <location>
        <begin position="99"/>
        <end position="112"/>
    </location>
</feature>
<feature type="compositionally biased region" description="Basic and acidic residues" evidence="4">
    <location>
        <begin position="413"/>
        <end position="422"/>
    </location>
</feature>